<organism evidence="1 2">
    <name type="scientific">Paraglaciecola chathamensis S18K6</name>
    <dbReference type="NCBI Taxonomy" id="1127672"/>
    <lineage>
        <taxon>Bacteria</taxon>
        <taxon>Pseudomonadati</taxon>
        <taxon>Pseudomonadota</taxon>
        <taxon>Gammaproteobacteria</taxon>
        <taxon>Alteromonadales</taxon>
        <taxon>Alteromonadaceae</taxon>
        <taxon>Paraglaciecola</taxon>
    </lineage>
</organism>
<dbReference type="AlphaFoldDB" id="A0AAV3UU84"/>
<gene>
    <name evidence="1" type="ORF">GCHA_0738</name>
</gene>
<reference evidence="1 2" key="1">
    <citation type="journal article" date="2017" name="Antonie Van Leeuwenhoek">
        <title>Rhizobium rhizosphaerae sp. nov., a novel species isolated from rice rhizosphere.</title>
        <authorList>
            <person name="Zhao J.J."/>
            <person name="Zhang J."/>
            <person name="Zhang R.J."/>
            <person name="Zhang C.W."/>
            <person name="Yin H.Q."/>
            <person name="Zhang X.X."/>
        </authorList>
    </citation>
    <scope>NUCLEOTIDE SEQUENCE [LARGE SCALE GENOMIC DNA]</scope>
    <source>
        <strain evidence="1 2">S18K6</strain>
    </source>
</reference>
<protein>
    <submittedName>
        <fullName evidence="1">Uncharacterized protein</fullName>
    </submittedName>
</protein>
<evidence type="ECO:0000313" key="1">
    <source>
        <dbReference type="EMBL" id="GAC08701.1"/>
    </source>
</evidence>
<dbReference type="EMBL" id="BAEM01000008">
    <property type="protein sequence ID" value="GAC08701.1"/>
    <property type="molecule type" value="Genomic_DNA"/>
</dbReference>
<proteinExistence type="predicted"/>
<comment type="caution">
    <text evidence="1">The sequence shown here is derived from an EMBL/GenBank/DDBJ whole genome shotgun (WGS) entry which is preliminary data.</text>
</comment>
<accession>A0AAV3UU84</accession>
<sequence length="56" mass="6730">MYLTCNVADDITDIVKAAPSQLTYCFDWVREVNSCFVYRYCARCYFMWFQPAISFY</sequence>
<name>A0AAV3UU84_9ALTE</name>
<evidence type="ECO:0000313" key="2">
    <source>
        <dbReference type="Proteomes" id="UP000006320"/>
    </source>
</evidence>
<dbReference type="Proteomes" id="UP000006320">
    <property type="component" value="Unassembled WGS sequence"/>
</dbReference>